<protein>
    <recommendedName>
        <fullName evidence="4">Copper chaperone NosL</fullName>
    </recommendedName>
</protein>
<feature type="signal peptide" evidence="1">
    <location>
        <begin position="1"/>
        <end position="22"/>
    </location>
</feature>
<evidence type="ECO:0000313" key="3">
    <source>
        <dbReference type="Proteomes" id="UP000324376"/>
    </source>
</evidence>
<dbReference type="PROSITE" id="PS51257">
    <property type="entry name" value="PROKAR_LIPOPROTEIN"/>
    <property type="match status" value="1"/>
</dbReference>
<keyword evidence="3" id="KW-1185">Reference proteome</keyword>
<dbReference type="AlphaFoldDB" id="A0A5S5CCB7"/>
<feature type="chain" id="PRO_5024406648" description="Copper chaperone NosL" evidence="1">
    <location>
        <begin position="23"/>
        <end position="94"/>
    </location>
</feature>
<dbReference type="RefSeq" id="WP_148781033.1">
    <property type="nucleotide sequence ID" value="NZ_VNHU01000001.1"/>
</dbReference>
<keyword evidence="1" id="KW-0732">Signal</keyword>
<proteinExistence type="predicted"/>
<evidence type="ECO:0000313" key="2">
    <source>
        <dbReference type="EMBL" id="TYP77005.1"/>
    </source>
</evidence>
<name>A0A5S5CCB7_9FLAO</name>
<sequence length="94" mass="10380">MLANKNIIASLLLVFFSCIQIADLHALDHEVDDVDCKICQFAADQKAESYLPSQDIGVPQTLDVYTGVLPLQYHVVVYTNTSFDNLQNKAPPVA</sequence>
<organism evidence="2 3">
    <name type="scientific">Aquimarina intermedia</name>
    <dbReference type="NCBI Taxonomy" id="350814"/>
    <lineage>
        <taxon>Bacteria</taxon>
        <taxon>Pseudomonadati</taxon>
        <taxon>Bacteroidota</taxon>
        <taxon>Flavobacteriia</taxon>
        <taxon>Flavobacteriales</taxon>
        <taxon>Flavobacteriaceae</taxon>
        <taxon>Aquimarina</taxon>
    </lineage>
</organism>
<dbReference type="EMBL" id="VNHU01000001">
    <property type="protein sequence ID" value="TYP77005.1"/>
    <property type="molecule type" value="Genomic_DNA"/>
</dbReference>
<gene>
    <name evidence="2" type="ORF">BD809_101151</name>
</gene>
<dbReference type="Proteomes" id="UP000324376">
    <property type="component" value="Unassembled WGS sequence"/>
</dbReference>
<comment type="caution">
    <text evidence="2">The sequence shown here is derived from an EMBL/GenBank/DDBJ whole genome shotgun (WGS) entry which is preliminary data.</text>
</comment>
<accession>A0A5S5CCB7</accession>
<evidence type="ECO:0000256" key="1">
    <source>
        <dbReference type="SAM" id="SignalP"/>
    </source>
</evidence>
<reference evidence="2 3" key="1">
    <citation type="submission" date="2019-07" db="EMBL/GenBank/DDBJ databases">
        <title>Genomic Encyclopedia of Archaeal and Bacterial Type Strains, Phase II (KMG-II): from individual species to whole genera.</title>
        <authorList>
            <person name="Goeker M."/>
        </authorList>
    </citation>
    <scope>NUCLEOTIDE SEQUENCE [LARGE SCALE GENOMIC DNA]</scope>
    <source>
        <strain evidence="2 3">DSM 17527</strain>
    </source>
</reference>
<evidence type="ECO:0008006" key="4">
    <source>
        <dbReference type="Google" id="ProtNLM"/>
    </source>
</evidence>
<dbReference type="OrthoDB" id="1164416at2"/>